<dbReference type="InterPro" id="IPR014717">
    <property type="entry name" value="Transl_elong_EF1B/ribsomal_bS6"/>
</dbReference>
<dbReference type="GO" id="GO:0043107">
    <property type="term" value="P:type IV pilus-dependent motility"/>
    <property type="evidence" value="ECO:0007669"/>
    <property type="project" value="InterPro"/>
</dbReference>
<dbReference type="KEGG" id="vta:A2717"/>
<evidence type="ECO:0000256" key="1">
    <source>
        <dbReference type="SAM" id="Phobius"/>
    </source>
</evidence>
<dbReference type="Gene3D" id="3.30.70.60">
    <property type="match status" value="1"/>
</dbReference>
<dbReference type="EMBL" id="LT960611">
    <property type="protein sequence ID" value="SON50690.1"/>
    <property type="molecule type" value="Genomic_DNA"/>
</dbReference>
<keyword evidence="1" id="KW-1133">Transmembrane helix</keyword>
<reference evidence="2 3" key="1">
    <citation type="submission" date="2017-10" db="EMBL/GenBank/DDBJ databases">
        <authorList>
            <person name="Banno H."/>
            <person name="Chua N.-H."/>
        </authorList>
    </citation>
    <scope>NUCLEOTIDE SEQUENCE [LARGE SCALE GENOMIC DNA]</scope>
    <source>
        <strain evidence="2">Vibrio tapetis CECT4600</strain>
    </source>
</reference>
<gene>
    <name evidence="2" type="ORF">VTAP4600_A2717</name>
</gene>
<feature type="transmembrane region" description="Helical" evidence="1">
    <location>
        <begin position="21"/>
        <end position="40"/>
    </location>
</feature>
<dbReference type="AlphaFoldDB" id="A0A2N8ZFL8"/>
<name>A0A2N8ZFL8_9VIBR</name>
<dbReference type="Pfam" id="PF04350">
    <property type="entry name" value="PilO"/>
    <property type="match status" value="1"/>
</dbReference>
<keyword evidence="3" id="KW-1185">Reference proteome</keyword>
<keyword evidence="1" id="KW-0812">Transmembrane</keyword>
<evidence type="ECO:0000313" key="2">
    <source>
        <dbReference type="EMBL" id="SON50690.1"/>
    </source>
</evidence>
<dbReference type="GO" id="GO:0043683">
    <property type="term" value="P:type IV pilus assembly"/>
    <property type="evidence" value="ECO:0007669"/>
    <property type="project" value="InterPro"/>
</dbReference>
<protein>
    <submittedName>
        <fullName evidence="2">Putative MSHA biogenesis protein MshJ</fullName>
    </submittedName>
</protein>
<dbReference type="RefSeq" id="WP_231897804.1">
    <property type="nucleotide sequence ID" value="NZ_LT960611.1"/>
</dbReference>
<organism evidence="2 3">
    <name type="scientific">Vibrio tapetis subsp. tapetis</name>
    <dbReference type="NCBI Taxonomy" id="1671868"/>
    <lineage>
        <taxon>Bacteria</taxon>
        <taxon>Pseudomonadati</taxon>
        <taxon>Pseudomonadota</taxon>
        <taxon>Gammaproteobacteria</taxon>
        <taxon>Vibrionales</taxon>
        <taxon>Vibrionaceae</taxon>
        <taxon>Vibrio</taxon>
    </lineage>
</organism>
<dbReference type="Proteomes" id="UP000235828">
    <property type="component" value="Chromosome A"/>
</dbReference>
<keyword evidence="1" id="KW-0472">Membrane</keyword>
<proteinExistence type="predicted"/>
<accession>A0A2N8ZFL8</accession>
<sequence length="215" mass="24125">MMSKFEPLNAKFSAMTQREKSLVAIGGAVGVFMLMLTFLLEPAMERQSKQTNQLQSVELAAIRAQSEIARVTNILKGDPDKDVDIKLEQLQLQSELLDAQLDEIVKNLVTPNQMAELLEQVLNSSKNLKLQSLQSLPAEPIMSNGQAVNAGYFIHPVRIELSGKYFDIQTYLSTLEAMPVRYFWRSFQYQVDEYPTANLTLVVYTLGTGQEFIGG</sequence>
<evidence type="ECO:0000313" key="3">
    <source>
        <dbReference type="Proteomes" id="UP000235828"/>
    </source>
</evidence>
<dbReference type="InterPro" id="IPR007445">
    <property type="entry name" value="PilO"/>
</dbReference>